<dbReference type="GO" id="GO:0008270">
    <property type="term" value="F:zinc ion binding"/>
    <property type="evidence" value="ECO:0007669"/>
    <property type="project" value="InterPro"/>
</dbReference>
<proteinExistence type="predicted"/>
<feature type="domain" description="Peptidase M14" evidence="2">
    <location>
        <begin position="35"/>
        <end position="174"/>
    </location>
</feature>
<name>E4RXP9_LEAB4</name>
<dbReference type="AlphaFoldDB" id="E4RXP9"/>
<dbReference type="STRING" id="649349.Lbys_2448"/>
<dbReference type="eggNOG" id="COG2866">
    <property type="taxonomic scope" value="Bacteria"/>
</dbReference>
<keyword evidence="4" id="KW-1185">Reference proteome</keyword>
<dbReference type="RefSeq" id="WP_013409153.1">
    <property type="nucleotide sequence ID" value="NC_014655.1"/>
</dbReference>
<gene>
    <name evidence="3" type="ordered locus">Lbys_2448</name>
</gene>
<keyword evidence="3" id="KW-0121">Carboxypeptidase</keyword>
<accession>E4RXP9</accession>
<protein>
    <submittedName>
        <fullName evidence="3">Peptidase M14 carboxypeptidase A</fullName>
    </submittedName>
</protein>
<keyword evidence="1" id="KW-0732">Signal</keyword>
<feature type="chain" id="PRO_5003188260" evidence="1">
    <location>
        <begin position="17"/>
        <end position="566"/>
    </location>
</feature>
<evidence type="ECO:0000313" key="3">
    <source>
        <dbReference type="EMBL" id="ADQ18113.1"/>
    </source>
</evidence>
<dbReference type="GO" id="GO:0004181">
    <property type="term" value="F:metallocarboxypeptidase activity"/>
    <property type="evidence" value="ECO:0007669"/>
    <property type="project" value="InterPro"/>
</dbReference>
<dbReference type="Pfam" id="PF00246">
    <property type="entry name" value="Peptidase_M14"/>
    <property type="match status" value="1"/>
</dbReference>
<dbReference type="Gene3D" id="3.40.630.10">
    <property type="entry name" value="Zn peptidases"/>
    <property type="match status" value="1"/>
</dbReference>
<keyword evidence="3" id="KW-0645">Protease</keyword>
<evidence type="ECO:0000313" key="4">
    <source>
        <dbReference type="Proteomes" id="UP000007435"/>
    </source>
</evidence>
<dbReference type="EMBL" id="CP002305">
    <property type="protein sequence ID" value="ADQ18113.1"/>
    <property type="molecule type" value="Genomic_DNA"/>
</dbReference>
<dbReference type="HOGENOM" id="CLU_032905_0_0_10"/>
<dbReference type="KEGG" id="lby:Lbys_2448"/>
<dbReference type="OrthoDB" id="9767214at2"/>
<organism evidence="3 4">
    <name type="scientific">Leadbetterella byssophila (strain DSM 17132 / JCM 16389 / KACC 11308 / NBRC 106382 / 4M15)</name>
    <dbReference type="NCBI Taxonomy" id="649349"/>
    <lineage>
        <taxon>Bacteria</taxon>
        <taxon>Pseudomonadati</taxon>
        <taxon>Bacteroidota</taxon>
        <taxon>Cytophagia</taxon>
        <taxon>Cytophagales</taxon>
        <taxon>Leadbetterellaceae</taxon>
        <taxon>Leadbetterella</taxon>
    </lineage>
</organism>
<evidence type="ECO:0000259" key="2">
    <source>
        <dbReference type="Pfam" id="PF00246"/>
    </source>
</evidence>
<dbReference type="SUPFAM" id="SSF53187">
    <property type="entry name" value="Zn-dependent exopeptidases"/>
    <property type="match status" value="1"/>
</dbReference>
<evidence type="ECO:0000256" key="1">
    <source>
        <dbReference type="SAM" id="SignalP"/>
    </source>
</evidence>
<reference key="1">
    <citation type="submission" date="2010-11" db="EMBL/GenBank/DDBJ databases">
        <title>The complete genome of Leadbetterella byssophila DSM 17132.</title>
        <authorList>
            <consortium name="US DOE Joint Genome Institute (JGI-PGF)"/>
            <person name="Lucas S."/>
            <person name="Copeland A."/>
            <person name="Lapidus A."/>
            <person name="Glavina del Rio T."/>
            <person name="Dalin E."/>
            <person name="Tice H."/>
            <person name="Bruce D."/>
            <person name="Goodwin L."/>
            <person name="Pitluck S."/>
            <person name="Kyrpides N."/>
            <person name="Mavromatis K."/>
            <person name="Ivanova N."/>
            <person name="Teshima H."/>
            <person name="Brettin T."/>
            <person name="Detter J.C."/>
            <person name="Han C."/>
            <person name="Tapia R."/>
            <person name="Land M."/>
            <person name="Hauser L."/>
            <person name="Markowitz V."/>
            <person name="Cheng J.-F."/>
            <person name="Hugenholtz P."/>
            <person name="Woyke T."/>
            <person name="Wu D."/>
            <person name="Tindall B."/>
            <person name="Pomrenke H.G."/>
            <person name="Brambilla E."/>
            <person name="Klenk H.-P."/>
            <person name="Eisen J.A."/>
        </authorList>
    </citation>
    <scope>NUCLEOTIDE SEQUENCE [LARGE SCALE GENOMIC DNA]</scope>
    <source>
        <strain>DSM 17132</strain>
    </source>
</reference>
<sequence>MKKFLLLLFISHFTFAQKTAFELDSNTTCTYPELIAFYQTLANNYSSCKLYTEGPTDSGKNLHLLVISEDGTFTPQAAHQKGKTVILVNNGIHPGEPEGMDAAAMLARDILKKKSLPIDIVLCIIPVYNIGGMLNRGVSRVNQNGPKEYGFRGNALNYDLNRDFLKTDSKNSHSFQSIFQKWKPDLFMDTHTSNGADYQHIMTLIDTQNDKLQPALQSFGKAYTESLYKRMKESGYDMVPYVNGFKGAPEDGIVSFLETPRYSTGYAALHHVVGYMPETHMWKPYPQRVRSTYALLQHFINPSPEQIKQAKAARKAAIEEVKQQKFFPLTWKVDTTRYEKIEFLGFVSGQKKSEVTGLNRLYYDREKPFTKTIPYYNSFVADITVEKPKAYLIPQGYTKAIELLNLNGVKMKPLDKDQKLLVEVYYIDQFRTSPTPYEGHYIHSDVKLKVTTQEIAFSKGDWIIETGQEADRYLVEALEPQSSDSFFNWNFFDAVLGQKEHYSAYIFEEEAYKLLQDNPDWKKEFEELRAKDEKFRNSSRAQLDWIYKKSPYYERTHMRYPVFRLR</sequence>
<dbReference type="Proteomes" id="UP000007435">
    <property type="component" value="Chromosome"/>
</dbReference>
<dbReference type="InterPro" id="IPR000834">
    <property type="entry name" value="Peptidase_M14"/>
</dbReference>
<dbReference type="GO" id="GO:0006508">
    <property type="term" value="P:proteolysis"/>
    <property type="evidence" value="ECO:0007669"/>
    <property type="project" value="InterPro"/>
</dbReference>
<feature type="signal peptide" evidence="1">
    <location>
        <begin position="1"/>
        <end position="16"/>
    </location>
</feature>
<keyword evidence="3" id="KW-0378">Hydrolase</keyword>
<reference evidence="3 4" key="2">
    <citation type="journal article" date="2011" name="Stand. Genomic Sci.">
        <title>Complete genome sequence of Leadbetterella byssophila type strain (4M15).</title>
        <authorList>
            <person name="Abt B."/>
            <person name="Teshima H."/>
            <person name="Lucas S."/>
            <person name="Lapidus A."/>
            <person name="Del Rio T.G."/>
            <person name="Nolan M."/>
            <person name="Tice H."/>
            <person name="Cheng J.F."/>
            <person name="Pitluck S."/>
            <person name="Liolios K."/>
            <person name="Pagani I."/>
            <person name="Ivanova N."/>
            <person name="Mavromatis K."/>
            <person name="Pati A."/>
            <person name="Tapia R."/>
            <person name="Han C."/>
            <person name="Goodwin L."/>
            <person name="Chen A."/>
            <person name="Palaniappan K."/>
            <person name="Land M."/>
            <person name="Hauser L."/>
            <person name="Chang Y.J."/>
            <person name="Jeffries C.D."/>
            <person name="Rohde M."/>
            <person name="Goker M."/>
            <person name="Tindall B.J."/>
            <person name="Detter J.C."/>
            <person name="Woyke T."/>
            <person name="Bristow J."/>
            <person name="Eisen J.A."/>
            <person name="Markowitz V."/>
            <person name="Hugenholtz P."/>
            <person name="Klenk H.P."/>
            <person name="Kyrpides N.C."/>
        </authorList>
    </citation>
    <scope>NUCLEOTIDE SEQUENCE [LARGE SCALE GENOMIC DNA]</scope>
    <source>
        <strain evidence="4">DSM 17132 / JCM 16389 / KACC 11308 / NBRC 106382 / 4M15</strain>
    </source>
</reference>